<dbReference type="Proteomes" id="UP000599578">
    <property type="component" value="Unassembled WGS sequence"/>
</dbReference>
<proteinExistence type="predicted"/>
<dbReference type="CDD" id="cd01948">
    <property type="entry name" value="EAL"/>
    <property type="match status" value="1"/>
</dbReference>
<dbReference type="GO" id="GO:0071111">
    <property type="term" value="F:cyclic-guanylate-specific phosphodiesterase activity"/>
    <property type="evidence" value="ECO:0007669"/>
    <property type="project" value="InterPro"/>
</dbReference>
<accession>A0A917ZCZ2</accession>
<gene>
    <name evidence="2" type="primary">rtn</name>
    <name evidence="2" type="ORF">GCM10011348_16370</name>
</gene>
<dbReference type="RefSeq" id="WP_188860085.1">
    <property type="nucleotide sequence ID" value="NZ_BMLT01000003.1"/>
</dbReference>
<dbReference type="Pfam" id="PF10388">
    <property type="entry name" value="YkuI_C"/>
    <property type="match status" value="1"/>
</dbReference>
<name>A0A917ZCZ2_9GAMM</name>
<reference evidence="2 3" key="1">
    <citation type="journal article" date="2014" name="Int. J. Syst. Evol. Microbiol.">
        <title>Complete genome sequence of Corynebacterium casei LMG S-19264T (=DSM 44701T), isolated from a smear-ripened cheese.</title>
        <authorList>
            <consortium name="US DOE Joint Genome Institute (JGI-PGF)"/>
            <person name="Walter F."/>
            <person name="Albersmeier A."/>
            <person name="Kalinowski J."/>
            <person name="Ruckert C."/>
        </authorList>
    </citation>
    <scope>NUCLEOTIDE SEQUENCE [LARGE SCALE GENOMIC DNA]</scope>
    <source>
        <strain evidence="2 3">CGMCC 1.7286</strain>
    </source>
</reference>
<dbReference type="AlphaFoldDB" id="A0A917ZCZ2"/>
<dbReference type="InterPro" id="IPR050706">
    <property type="entry name" value="Cyclic-di-GMP_PDE-like"/>
</dbReference>
<dbReference type="PANTHER" id="PTHR33121:SF82">
    <property type="entry name" value="SIGNAL TRANSDUCTION PROTEIN CONTAINING A EAL DOMAIN"/>
    <property type="match status" value="1"/>
</dbReference>
<dbReference type="InterPro" id="IPR001633">
    <property type="entry name" value="EAL_dom"/>
</dbReference>
<dbReference type="Pfam" id="PF00563">
    <property type="entry name" value="EAL"/>
    <property type="match status" value="1"/>
</dbReference>
<evidence type="ECO:0000313" key="2">
    <source>
        <dbReference type="EMBL" id="GGO80197.1"/>
    </source>
</evidence>
<dbReference type="Gene3D" id="3.30.450.20">
    <property type="entry name" value="PAS domain"/>
    <property type="match status" value="1"/>
</dbReference>
<dbReference type="EMBL" id="BMLT01000003">
    <property type="protein sequence ID" value="GGO80197.1"/>
    <property type="molecule type" value="Genomic_DNA"/>
</dbReference>
<evidence type="ECO:0000313" key="3">
    <source>
        <dbReference type="Proteomes" id="UP000599578"/>
    </source>
</evidence>
<sequence>MKETLFPWFQPVIEIASGRIAGYEALARRRTTDGKVESAANVFTNPDYSAAQRLEADRSLRYQALERFAAEAASGGLCLNLSPEWIDQLENLDTLPTLEMIHKVGLDPSRVVLEITERAGDLESIRELAEAYRAAGVRIAYDDFGSGFQQLDRLIAFTPDLLKLDLRMFHNGAHHAQKRAILQMIGQMGAQLGSKIVCEGVETPEDFFLALHCNASYVQGFLFQGAQADFAAPDSMRERVQSLLEQHLDISVEATARRQWQTEGLHSNLMALRDLLRVEQGLEALANYHPARGMLRFFICNRQGEQISPNYRFEDGHWRGDESVTGNNWSWRPYFYQLLGAADYDRRILRSTPYLDIVTGQPCETLSLALDDHRVMLVDVEAPEQSGIGTSYSDLMPALR</sequence>
<dbReference type="SMART" id="SM00052">
    <property type="entry name" value="EAL"/>
    <property type="match status" value="1"/>
</dbReference>
<dbReference type="InterPro" id="IPR035919">
    <property type="entry name" value="EAL_sf"/>
</dbReference>
<dbReference type="Gene3D" id="3.20.20.450">
    <property type="entry name" value="EAL domain"/>
    <property type="match status" value="1"/>
</dbReference>
<dbReference type="PROSITE" id="PS50883">
    <property type="entry name" value="EAL"/>
    <property type="match status" value="1"/>
</dbReference>
<dbReference type="InterPro" id="IPR018842">
    <property type="entry name" value="YkuI_C"/>
</dbReference>
<keyword evidence="3" id="KW-1185">Reference proteome</keyword>
<evidence type="ECO:0000259" key="1">
    <source>
        <dbReference type="PROSITE" id="PS50883"/>
    </source>
</evidence>
<organism evidence="2 3">
    <name type="scientific">Marinobacterium nitratireducens</name>
    <dbReference type="NCBI Taxonomy" id="518897"/>
    <lineage>
        <taxon>Bacteria</taxon>
        <taxon>Pseudomonadati</taxon>
        <taxon>Pseudomonadota</taxon>
        <taxon>Gammaproteobacteria</taxon>
        <taxon>Oceanospirillales</taxon>
        <taxon>Oceanospirillaceae</taxon>
        <taxon>Marinobacterium</taxon>
    </lineage>
</organism>
<dbReference type="InterPro" id="IPR029151">
    <property type="entry name" value="Sensor-like_sf"/>
</dbReference>
<dbReference type="SUPFAM" id="SSF141868">
    <property type="entry name" value="EAL domain-like"/>
    <property type="match status" value="1"/>
</dbReference>
<dbReference type="SUPFAM" id="SSF103190">
    <property type="entry name" value="Sensory domain-like"/>
    <property type="match status" value="1"/>
</dbReference>
<dbReference type="PANTHER" id="PTHR33121">
    <property type="entry name" value="CYCLIC DI-GMP PHOSPHODIESTERASE PDEF"/>
    <property type="match status" value="1"/>
</dbReference>
<feature type="domain" description="EAL" evidence="1">
    <location>
        <begin position="1"/>
        <end position="240"/>
    </location>
</feature>
<protein>
    <submittedName>
        <fullName evidence="2">Signal transduction protein</fullName>
    </submittedName>
</protein>
<comment type="caution">
    <text evidence="2">The sequence shown here is derived from an EMBL/GenBank/DDBJ whole genome shotgun (WGS) entry which is preliminary data.</text>
</comment>